<dbReference type="FunFam" id="3.40.50.960:FF:000001">
    <property type="entry name" value="6,7-dimethyl-8-ribityllumazine synthase"/>
    <property type="match status" value="1"/>
</dbReference>
<organism evidence="10 11">
    <name type="scientific">Labilithrix luteola</name>
    <dbReference type="NCBI Taxonomy" id="1391654"/>
    <lineage>
        <taxon>Bacteria</taxon>
        <taxon>Pseudomonadati</taxon>
        <taxon>Myxococcota</taxon>
        <taxon>Polyangia</taxon>
        <taxon>Polyangiales</taxon>
        <taxon>Labilitrichaceae</taxon>
        <taxon>Labilithrix</taxon>
    </lineage>
</organism>
<evidence type="ECO:0000256" key="1">
    <source>
        <dbReference type="ARBA" id="ARBA00004917"/>
    </source>
</evidence>
<dbReference type="GO" id="GO:0009231">
    <property type="term" value="P:riboflavin biosynthetic process"/>
    <property type="evidence" value="ECO:0007669"/>
    <property type="project" value="UniProtKB-UniRule"/>
</dbReference>
<sequence length="163" mass="17162">MAFTPRAVEGNLIVPKGAKFGIVASRFNHFIVDRLVEGAIDALARHGAEDANVTIVRVPGAWEIPVAVQRLAKSRKVDAIIALAAVIRGSTPHFDYVAGEVSKGIATISLAHSLPISFGVLTTDTIEQAVERAGTKAGNKGWDATIGAIEMVSLERAFEGAGF</sequence>
<evidence type="ECO:0000256" key="7">
    <source>
        <dbReference type="ARBA" id="ARBA00058151"/>
    </source>
</evidence>
<comment type="pathway">
    <text evidence="1 9">Cofactor biosynthesis; riboflavin biosynthesis; riboflavin from 2-hydroxy-3-oxobutyl phosphate and 5-amino-6-(D-ribitylamino)uracil: step 1/2.</text>
</comment>
<feature type="binding site" evidence="9">
    <location>
        <begin position="85"/>
        <end position="87"/>
    </location>
    <ligand>
        <name>5-amino-6-(D-ribitylamino)uracil</name>
        <dbReference type="ChEBI" id="CHEBI:15934"/>
    </ligand>
</feature>
<dbReference type="NCBIfam" id="TIGR00114">
    <property type="entry name" value="lumazine-synth"/>
    <property type="match status" value="1"/>
</dbReference>
<protein>
    <recommendedName>
        <fullName evidence="8 9">6,7-dimethyl-8-ribityllumazine synthase</fullName>
        <shortName evidence="9">DMRL synthase</shortName>
        <shortName evidence="9">LS</shortName>
        <shortName evidence="9">Lumazine synthase</shortName>
        <ecNumber evidence="3 9">2.5.1.78</ecNumber>
    </recommendedName>
</protein>
<keyword evidence="11" id="KW-1185">Reference proteome</keyword>
<dbReference type="InterPro" id="IPR002180">
    <property type="entry name" value="LS/RS"/>
</dbReference>
<comment type="function">
    <text evidence="7 9">Catalyzes the formation of 6,7-dimethyl-8-ribityllumazine by condensation of 5-amino-6-(D-ribitylamino)uracil with 3,4-dihydroxy-2-butanone 4-phosphate. This is the penultimate step in the biosynthesis of riboflavin.</text>
</comment>
<dbReference type="EMBL" id="CP012333">
    <property type="protein sequence ID" value="AKV00026.1"/>
    <property type="molecule type" value="Genomic_DNA"/>
</dbReference>
<evidence type="ECO:0000256" key="5">
    <source>
        <dbReference type="ARBA" id="ARBA00022679"/>
    </source>
</evidence>
<accession>A0A0K1Q2I6</accession>
<dbReference type="GO" id="GO:0009349">
    <property type="term" value="C:riboflavin synthase complex"/>
    <property type="evidence" value="ECO:0007669"/>
    <property type="project" value="UniProtKB-UniRule"/>
</dbReference>
<dbReference type="InterPro" id="IPR036467">
    <property type="entry name" value="LS/RS_sf"/>
</dbReference>
<dbReference type="GO" id="GO:0005829">
    <property type="term" value="C:cytosol"/>
    <property type="evidence" value="ECO:0007669"/>
    <property type="project" value="TreeGrafter"/>
</dbReference>
<dbReference type="NCBIfam" id="NF000812">
    <property type="entry name" value="PRK00061.1-4"/>
    <property type="match status" value="1"/>
</dbReference>
<reference evidence="10 11" key="1">
    <citation type="submission" date="2015-08" db="EMBL/GenBank/DDBJ databases">
        <authorList>
            <person name="Babu N.S."/>
            <person name="Beckwith C.J."/>
            <person name="Beseler K.G."/>
            <person name="Brison A."/>
            <person name="Carone J.V."/>
            <person name="Caskin T.P."/>
            <person name="Diamond M."/>
            <person name="Durham M.E."/>
            <person name="Foxe J.M."/>
            <person name="Go M."/>
            <person name="Henderson B.A."/>
            <person name="Jones I.B."/>
            <person name="McGettigan J.A."/>
            <person name="Micheletti S.J."/>
            <person name="Nasrallah M.E."/>
            <person name="Ortiz D."/>
            <person name="Piller C.R."/>
            <person name="Privatt S.R."/>
            <person name="Schneider S.L."/>
            <person name="Sharp S."/>
            <person name="Smith T.C."/>
            <person name="Stanton J.D."/>
            <person name="Ullery H.E."/>
            <person name="Wilson R.J."/>
            <person name="Serrano M.G."/>
            <person name="Buck G."/>
            <person name="Lee V."/>
            <person name="Wang Y."/>
            <person name="Carvalho R."/>
            <person name="Voegtly L."/>
            <person name="Shi R."/>
            <person name="Duckworth R."/>
            <person name="Johnson A."/>
            <person name="Loviza R."/>
            <person name="Walstead R."/>
            <person name="Shah Z."/>
            <person name="Kiflezghi M."/>
            <person name="Wade K."/>
            <person name="Ball S.L."/>
            <person name="Bradley K.W."/>
            <person name="Asai D.J."/>
            <person name="Bowman C.A."/>
            <person name="Russell D.A."/>
            <person name="Pope W.H."/>
            <person name="Jacobs-Sera D."/>
            <person name="Hendrix R.W."/>
            <person name="Hatfull G.F."/>
        </authorList>
    </citation>
    <scope>NUCLEOTIDE SEQUENCE [LARGE SCALE GENOMIC DNA]</scope>
    <source>
        <strain evidence="10 11">DSM 27648</strain>
    </source>
</reference>
<feature type="binding site" evidence="9">
    <location>
        <begin position="90"/>
        <end position="91"/>
    </location>
    <ligand>
        <name>(2S)-2-hydroxy-3-oxobutyl phosphate</name>
        <dbReference type="ChEBI" id="CHEBI:58830"/>
    </ligand>
</feature>
<dbReference type="Pfam" id="PF00885">
    <property type="entry name" value="DMRL_synthase"/>
    <property type="match status" value="1"/>
</dbReference>
<evidence type="ECO:0000256" key="8">
    <source>
        <dbReference type="ARBA" id="ARBA00072606"/>
    </source>
</evidence>
<proteinExistence type="inferred from homology"/>
<feature type="active site" description="Proton donor" evidence="9">
    <location>
        <position position="93"/>
    </location>
</feature>
<dbReference type="OrthoDB" id="9809709at2"/>
<dbReference type="STRING" id="1391654.AKJ09_06689"/>
<evidence type="ECO:0000256" key="9">
    <source>
        <dbReference type="HAMAP-Rule" id="MF_00178"/>
    </source>
</evidence>
<keyword evidence="5 9" id="KW-0808">Transferase</keyword>
<name>A0A0K1Q2I6_9BACT</name>
<dbReference type="GO" id="GO:0000906">
    <property type="term" value="F:6,7-dimethyl-8-ribityllumazine synthase activity"/>
    <property type="evidence" value="ECO:0007669"/>
    <property type="project" value="UniProtKB-UniRule"/>
</dbReference>
<dbReference type="HAMAP" id="MF_00178">
    <property type="entry name" value="Lumazine_synth"/>
    <property type="match status" value="1"/>
</dbReference>
<dbReference type="CDD" id="cd09209">
    <property type="entry name" value="Lumazine_synthase-I"/>
    <property type="match status" value="1"/>
</dbReference>
<evidence type="ECO:0000313" key="10">
    <source>
        <dbReference type="EMBL" id="AKV00026.1"/>
    </source>
</evidence>
<comment type="catalytic activity">
    <reaction evidence="6 9">
        <text>(2S)-2-hydroxy-3-oxobutyl phosphate + 5-amino-6-(D-ribitylamino)uracil = 6,7-dimethyl-8-(1-D-ribityl)lumazine + phosphate + 2 H2O + H(+)</text>
        <dbReference type="Rhea" id="RHEA:26152"/>
        <dbReference type="ChEBI" id="CHEBI:15377"/>
        <dbReference type="ChEBI" id="CHEBI:15378"/>
        <dbReference type="ChEBI" id="CHEBI:15934"/>
        <dbReference type="ChEBI" id="CHEBI:43474"/>
        <dbReference type="ChEBI" id="CHEBI:58201"/>
        <dbReference type="ChEBI" id="CHEBI:58830"/>
        <dbReference type="EC" id="2.5.1.78"/>
    </reaction>
</comment>
<dbReference type="AlphaFoldDB" id="A0A0K1Q2I6"/>
<feature type="binding site" evidence="9">
    <location>
        <position position="132"/>
    </location>
    <ligand>
        <name>(2S)-2-hydroxy-3-oxobutyl phosphate</name>
        <dbReference type="ChEBI" id="CHEBI:58830"/>
    </ligand>
</feature>
<feature type="binding site" evidence="9">
    <location>
        <begin position="61"/>
        <end position="63"/>
    </location>
    <ligand>
        <name>5-amino-6-(D-ribitylamino)uracil</name>
        <dbReference type="ChEBI" id="CHEBI:15934"/>
    </ligand>
</feature>
<dbReference type="Gene3D" id="3.40.50.960">
    <property type="entry name" value="Lumazine/riboflavin synthase"/>
    <property type="match status" value="1"/>
</dbReference>
<dbReference type="Proteomes" id="UP000064967">
    <property type="component" value="Chromosome"/>
</dbReference>
<feature type="binding site" evidence="9">
    <location>
        <position position="118"/>
    </location>
    <ligand>
        <name>5-amino-6-(D-ribitylamino)uracil</name>
        <dbReference type="ChEBI" id="CHEBI:15934"/>
    </ligand>
</feature>
<dbReference type="PANTHER" id="PTHR21058:SF0">
    <property type="entry name" value="6,7-DIMETHYL-8-RIBITYLLUMAZINE SYNTHASE"/>
    <property type="match status" value="1"/>
</dbReference>
<dbReference type="PATRIC" id="fig|1391654.3.peg.6783"/>
<dbReference type="InterPro" id="IPR034964">
    <property type="entry name" value="LS"/>
</dbReference>
<evidence type="ECO:0000256" key="6">
    <source>
        <dbReference type="ARBA" id="ARBA00048785"/>
    </source>
</evidence>
<dbReference type="RefSeq" id="WP_146651388.1">
    <property type="nucleotide sequence ID" value="NZ_CP012333.1"/>
</dbReference>
<comment type="similarity">
    <text evidence="2 9">Belongs to the DMRL synthase family.</text>
</comment>
<evidence type="ECO:0000256" key="2">
    <source>
        <dbReference type="ARBA" id="ARBA00007424"/>
    </source>
</evidence>
<dbReference type="KEGG" id="llu:AKJ09_06689"/>
<dbReference type="PANTHER" id="PTHR21058">
    <property type="entry name" value="6,7-DIMETHYL-8-RIBITYLLUMAZINE SYNTHASE DMRL SYNTHASE LUMAZINE SYNTHASE"/>
    <property type="match status" value="1"/>
</dbReference>
<gene>
    <name evidence="9" type="primary">ribH</name>
    <name evidence="10" type="ORF">AKJ09_06689</name>
</gene>
<keyword evidence="4 9" id="KW-0686">Riboflavin biosynthesis</keyword>
<dbReference type="SUPFAM" id="SSF52121">
    <property type="entry name" value="Lumazine synthase"/>
    <property type="match status" value="1"/>
</dbReference>
<feature type="binding site" evidence="9">
    <location>
        <position position="27"/>
    </location>
    <ligand>
        <name>5-amino-6-(D-ribitylamino)uracil</name>
        <dbReference type="ChEBI" id="CHEBI:15934"/>
    </ligand>
</feature>
<dbReference type="UniPathway" id="UPA00275">
    <property type="reaction ID" value="UER00404"/>
</dbReference>
<evidence type="ECO:0000256" key="3">
    <source>
        <dbReference type="ARBA" id="ARBA00012664"/>
    </source>
</evidence>
<evidence type="ECO:0000256" key="4">
    <source>
        <dbReference type="ARBA" id="ARBA00022619"/>
    </source>
</evidence>
<evidence type="ECO:0000313" key="11">
    <source>
        <dbReference type="Proteomes" id="UP000064967"/>
    </source>
</evidence>
<dbReference type="EC" id="2.5.1.78" evidence="3 9"/>